<feature type="transmembrane region" description="Helical" evidence="1">
    <location>
        <begin position="40"/>
        <end position="65"/>
    </location>
</feature>
<dbReference type="EMBL" id="JNBS01000636">
    <property type="protein sequence ID" value="OQS04322.1"/>
    <property type="molecule type" value="Genomic_DNA"/>
</dbReference>
<sequence>MNLREVVSFQGDNSTLNLISTTFEPLLLPQQKDADSESGYFLWCGAAFVTIALTFFAVVSLALWLQFCTFNPKWIALNHILHSVWLSQTFIITRCAIAMACLTTLKVNSVTLGAFKSILFFNKVVRATNALADFIQPFVDFHHLNILSMGLSWIVIIITDIYDLVTIEGKLQQTCFTKNMDQIIYCSSGTLYIGRLSRALFSNFVVQSLCILFIAIIARQRNSNQNEYEISLLLHSSAIIYSQINHSDGNVCLDPVTAAICGLFYNCKQKILLSVTD</sequence>
<keyword evidence="3" id="KW-1185">Reference proteome</keyword>
<keyword evidence="1" id="KW-1133">Transmembrane helix</keyword>
<protein>
    <recommendedName>
        <fullName evidence="4">Transmembrane protein</fullName>
    </recommendedName>
</protein>
<name>A0A1W0A218_9STRA</name>
<accession>A0A1W0A218</accession>
<organism evidence="2 3">
    <name type="scientific">Thraustotheca clavata</name>
    <dbReference type="NCBI Taxonomy" id="74557"/>
    <lineage>
        <taxon>Eukaryota</taxon>
        <taxon>Sar</taxon>
        <taxon>Stramenopiles</taxon>
        <taxon>Oomycota</taxon>
        <taxon>Saprolegniomycetes</taxon>
        <taxon>Saprolegniales</taxon>
        <taxon>Achlyaceae</taxon>
        <taxon>Thraustotheca</taxon>
    </lineage>
</organism>
<proteinExistence type="predicted"/>
<evidence type="ECO:0000256" key="1">
    <source>
        <dbReference type="SAM" id="Phobius"/>
    </source>
</evidence>
<keyword evidence="1" id="KW-0472">Membrane</keyword>
<reference evidence="2 3" key="1">
    <citation type="journal article" date="2014" name="Genome Biol. Evol.">
        <title>The secreted proteins of Achlya hypogyna and Thraustotheca clavata identify the ancestral oomycete secretome and reveal gene acquisitions by horizontal gene transfer.</title>
        <authorList>
            <person name="Misner I."/>
            <person name="Blouin N."/>
            <person name="Leonard G."/>
            <person name="Richards T.A."/>
            <person name="Lane C.E."/>
        </authorList>
    </citation>
    <scope>NUCLEOTIDE SEQUENCE [LARGE SCALE GENOMIC DNA]</scope>
    <source>
        <strain evidence="2 3">ATCC 34112</strain>
    </source>
</reference>
<feature type="transmembrane region" description="Helical" evidence="1">
    <location>
        <begin position="85"/>
        <end position="105"/>
    </location>
</feature>
<keyword evidence="1" id="KW-0812">Transmembrane</keyword>
<feature type="transmembrane region" description="Helical" evidence="1">
    <location>
        <begin position="144"/>
        <end position="162"/>
    </location>
</feature>
<evidence type="ECO:0008006" key="4">
    <source>
        <dbReference type="Google" id="ProtNLM"/>
    </source>
</evidence>
<dbReference type="AlphaFoldDB" id="A0A1W0A218"/>
<dbReference type="Proteomes" id="UP000243217">
    <property type="component" value="Unassembled WGS sequence"/>
</dbReference>
<evidence type="ECO:0000313" key="2">
    <source>
        <dbReference type="EMBL" id="OQS04322.1"/>
    </source>
</evidence>
<gene>
    <name evidence="2" type="ORF">THRCLA_03426</name>
</gene>
<comment type="caution">
    <text evidence="2">The sequence shown here is derived from an EMBL/GenBank/DDBJ whole genome shotgun (WGS) entry which is preliminary data.</text>
</comment>
<feature type="transmembrane region" description="Helical" evidence="1">
    <location>
        <begin position="199"/>
        <end position="218"/>
    </location>
</feature>
<evidence type="ECO:0000313" key="3">
    <source>
        <dbReference type="Proteomes" id="UP000243217"/>
    </source>
</evidence>